<name>A0ABT9Z8F7_9BACI</name>
<evidence type="ECO:0000313" key="2">
    <source>
        <dbReference type="Proteomes" id="UP001232245"/>
    </source>
</evidence>
<dbReference type="EMBL" id="JAUSTZ010000024">
    <property type="protein sequence ID" value="MDQ0228527.1"/>
    <property type="molecule type" value="Genomic_DNA"/>
</dbReference>
<keyword evidence="2" id="KW-1185">Reference proteome</keyword>
<comment type="caution">
    <text evidence="1">The sequence shown here is derived from an EMBL/GenBank/DDBJ whole genome shotgun (WGS) entry which is preliminary data.</text>
</comment>
<dbReference type="RefSeq" id="WP_174879244.1">
    <property type="nucleotide sequence ID" value="NZ_CADEPK010000011.1"/>
</dbReference>
<dbReference type="Proteomes" id="UP001232245">
    <property type="component" value="Unassembled WGS sequence"/>
</dbReference>
<accession>A0ABT9Z8F7</accession>
<evidence type="ECO:0000313" key="1">
    <source>
        <dbReference type="EMBL" id="MDQ0228527.1"/>
    </source>
</evidence>
<gene>
    <name evidence="1" type="ORF">J2S02_004912</name>
</gene>
<proteinExistence type="predicted"/>
<sequence length="76" mass="9198">MAQILEVRKLTKIKAEIDAISKECKQAFSAWLQDRDNTELFIEYKELLAKRRMLLNRYRAFSIIYDDRKKVSNYEH</sequence>
<evidence type="ECO:0008006" key="3">
    <source>
        <dbReference type="Google" id="ProtNLM"/>
    </source>
</evidence>
<reference evidence="1 2" key="1">
    <citation type="submission" date="2023-07" db="EMBL/GenBank/DDBJ databases">
        <title>Genomic Encyclopedia of Type Strains, Phase IV (KMG-IV): sequencing the most valuable type-strain genomes for metagenomic binning, comparative biology and taxonomic classification.</title>
        <authorList>
            <person name="Goeker M."/>
        </authorList>
    </citation>
    <scope>NUCLEOTIDE SEQUENCE [LARGE SCALE GENOMIC DNA]</scope>
    <source>
        <strain evidence="1 2">DSM 17723</strain>
    </source>
</reference>
<protein>
    <recommendedName>
        <fullName evidence="3">Phage protein</fullName>
    </recommendedName>
</protein>
<organism evidence="1 2">
    <name type="scientific">Metabacillus niabensis</name>
    <dbReference type="NCBI Taxonomy" id="324854"/>
    <lineage>
        <taxon>Bacteria</taxon>
        <taxon>Bacillati</taxon>
        <taxon>Bacillota</taxon>
        <taxon>Bacilli</taxon>
        <taxon>Bacillales</taxon>
        <taxon>Bacillaceae</taxon>
        <taxon>Metabacillus</taxon>
    </lineage>
</organism>